<proteinExistence type="predicted"/>
<sequence>MWKENTDELKKEMLIKEVSKCVSEVTGAPLDAVEVLITEIPKANWGKGGIPASKW</sequence>
<dbReference type="GO" id="GO:0016853">
    <property type="term" value="F:isomerase activity"/>
    <property type="evidence" value="ECO:0007669"/>
    <property type="project" value="UniProtKB-KW"/>
</dbReference>
<dbReference type="InterPro" id="IPR004370">
    <property type="entry name" value="4-OT-like_dom"/>
</dbReference>
<dbReference type="EMBL" id="LNGC01000102">
    <property type="protein sequence ID" value="KYC49239.1"/>
    <property type="molecule type" value="Genomic_DNA"/>
</dbReference>
<comment type="caution">
    <text evidence="3">The sequence shown here is derived from an EMBL/GenBank/DDBJ whole genome shotgun (WGS) entry which is preliminary data.</text>
</comment>
<organism evidence="3 4">
    <name type="scientific">Candidatus Methanofastidiosum methylothiophilum</name>
    <dbReference type="NCBI Taxonomy" id="1705564"/>
    <lineage>
        <taxon>Archaea</taxon>
        <taxon>Methanobacteriati</taxon>
        <taxon>Methanobacteriota</taxon>
        <taxon>Stenosarchaea group</taxon>
        <taxon>Candidatus Methanofastidiosia</taxon>
        <taxon>Candidatus Methanofastidiosales</taxon>
        <taxon>Candidatus Methanofastidiosaceae</taxon>
        <taxon>Candidatus Methanofastidiosum</taxon>
    </lineage>
</organism>
<evidence type="ECO:0000313" key="4">
    <source>
        <dbReference type="Proteomes" id="UP000075398"/>
    </source>
</evidence>
<reference evidence="3 4" key="1">
    <citation type="journal article" date="2016" name="ISME J.">
        <title>Chasing the elusive Euryarchaeota class WSA2: genomes reveal a uniquely fastidious methyl-reducing methanogen.</title>
        <authorList>
            <person name="Nobu M.K."/>
            <person name="Narihiro T."/>
            <person name="Kuroda K."/>
            <person name="Mei R."/>
            <person name="Liu W.T."/>
        </authorList>
    </citation>
    <scope>NUCLEOTIDE SEQUENCE [LARGE SCALE GENOMIC DNA]</scope>
    <source>
        <strain evidence="3">U1lsi0528_Bin055</strain>
    </source>
</reference>
<dbReference type="STRING" id="1705564.APG08_00768"/>
<keyword evidence="1" id="KW-0413">Isomerase</keyword>
<gene>
    <name evidence="3" type="ORF">AMQ22_01687</name>
</gene>
<dbReference type="SUPFAM" id="SSF55331">
    <property type="entry name" value="Tautomerase/MIF"/>
    <property type="match status" value="1"/>
</dbReference>
<accession>A0A150IW55</accession>
<dbReference type="InterPro" id="IPR014347">
    <property type="entry name" value="Tautomerase/MIF_sf"/>
</dbReference>
<evidence type="ECO:0000259" key="2">
    <source>
        <dbReference type="Pfam" id="PF01361"/>
    </source>
</evidence>
<dbReference type="Pfam" id="PF01361">
    <property type="entry name" value="Tautomerase"/>
    <property type="match status" value="1"/>
</dbReference>
<evidence type="ECO:0000313" key="3">
    <source>
        <dbReference type="EMBL" id="KYC49239.1"/>
    </source>
</evidence>
<dbReference type="AlphaFoldDB" id="A0A150IW55"/>
<evidence type="ECO:0000256" key="1">
    <source>
        <dbReference type="ARBA" id="ARBA00023235"/>
    </source>
</evidence>
<protein>
    <submittedName>
        <fullName evidence="3">4-oxalocrotonate tautomerase</fullName>
    </submittedName>
</protein>
<dbReference type="Proteomes" id="UP000075398">
    <property type="component" value="Unassembled WGS sequence"/>
</dbReference>
<feature type="domain" description="4-oxalocrotonate tautomerase-like" evidence="2">
    <location>
        <begin position="5"/>
        <end position="49"/>
    </location>
</feature>
<dbReference type="Gene3D" id="3.30.429.10">
    <property type="entry name" value="Macrophage Migration Inhibitory Factor"/>
    <property type="match status" value="1"/>
</dbReference>
<name>A0A150IW55_9EURY</name>